<dbReference type="SUPFAM" id="SSF52922">
    <property type="entry name" value="TK C-terminal domain-like"/>
    <property type="match status" value="1"/>
</dbReference>
<feature type="domain" description="Pyruvate flavodoxin/ferredoxin oxidoreductase pyrimidine binding" evidence="2">
    <location>
        <begin position="20"/>
        <end position="248"/>
    </location>
</feature>
<dbReference type="GO" id="GO:0047553">
    <property type="term" value="F:2-oxoglutarate synthase activity"/>
    <property type="evidence" value="ECO:0007669"/>
    <property type="project" value="UniProtKB-EC"/>
</dbReference>
<dbReference type="Pfam" id="PF17147">
    <property type="entry name" value="PFOR_II"/>
    <property type="match status" value="1"/>
</dbReference>
<dbReference type="PANTHER" id="PTHR43088:SF1">
    <property type="entry name" value="SUBUNIT OF PYRUVATE:FLAVODOXIN OXIDOREDUCTASE"/>
    <property type="match status" value="1"/>
</dbReference>
<feature type="domain" description="Pyruvate:ferredoxin oxidoreductase core" evidence="3">
    <location>
        <begin position="279"/>
        <end position="373"/>
    </location>
</feature>
<dbReference type="InterPro" id="IPR009014">
    <property type="entry name" value="Transketo_C/PFOR_II"/>
</dbReference>
<dbReference type="EMBL" id="LIZX01000156">
    <property type="protein sequence ID" value="KPJ64937.1"/>
    <property type="molecule type" value="Genomic_DNA"/>
</dbReference>
<gene>
    <name evidence="4" type="ORF">AMJ44_11860</name>
</gene>
<dbReference type="InterPro" id="IPR002880">
    <property type="entry name" value="Pyrv_Fd/Flavodoxin_OxRdtase_N"/>
</dbReference>
<dbReference type="CDD" id="cd07034">
    <property type="entry name" value="TPP_PYR_PFOR_IOR-alpha_like"/>
    <property type="match status" value="1"/>
</dbReference>
<dbReference type="InterPro" id="IPR033412">
    <property type="entry name" value="PFOR_II"/>
</dbReference>
<dbReference type="FunFam" id="3.40.50.970:FF:000022">
    <property type="entry name" value="2-oxoglutarate ferredoxin oxidoreductase alpha subunit"/>
    <property type="match status" value="1"/>
</dbReference>
<evidence type="ECO:0000313" key="5">
    <source>
        <dbReference type="Proteomes" id="UP000051861"/>
    </source>
</evidence>
<dbReference type="PATRIC" id="fig|1703775.3.peg.1373"/>
<dbReference type="AlphaFoldDB" id="A0A0S7XS88"/>
<keyword evidence="1 4" id="KW-0560">Oxidoreductase</keyword>
<organism evidence="4 5">
    <name type="scientific">candidate division WOR-1 bacterium DG_54_3</name>
    <dbReference type="NCBI Taxonomy" id="1703775"/>
    <lineage>
        <taxon>Bacteria</taxon>
        <taxon>Bacillati</taxon>
        <taxon>Saganbacteria</taxon>
    </lineage>
</organism>
<proteinExistence type="predicted"/>
<dbReference type="InterPro" id="IPR029061">
    <property type="entry name" value="THDP-binding"/>
</dbReference>
<dbReference type="NCBIfam" id="NF006412">
    <property type="entry name" value="PRK08659.1"/>
    <property type="match status" value="1"/>
</dbReference>
<comment type="caution">
    <text evidence="4">The sequence shown here is derived from an EMBL/GenBank/DDBJ whole genome shotgun (WGS) entry which is preliminary data.</text>
</comment>
<sequence>MNTATDKKERLMQGNAACAEGAIAAGARFFAGYPITPSTEIAEYLARELPKVGGKFIQMEDEIASMAAVIGASVAGVKSMTATSGPGFSLIQEHIGYAYMAEVPCVVVDVQRGGPSTGLPTKVSQSDTMQARWGTHGDYNAIALGPSSVKECFDFTVRAFNLSEKYRTPVVVLMDEVLAHMREKVTLPDSSEIRVINRMKPTVPPEWYEHFEINPHFVSPMASFGEGYRFNITGLTHNPEGFPTSRPVVIKEKLDKLKNKITHNINDIVEVRQEFMEDANVAVFAYGIVARSARQAIRMGRDKRIRVGLIQPLTIWPFPDEYMEHILEQLDLIIVVELNQGQLIREVNRVNRGRTRVRGLFRYDSELITPDQIFRKIREEK</sequence>
<dbReference type="EC" id="1.2.7.3" evidence="4"/>
<evidence type="ECO:0000256" key="1">
    <source>
        <dbReference type="ARBA" id="ARBA00023002"/>
    </source>
</evidence>
<dbReference type="Pfam" id="PF01855">
    <property type="entry name" value="POR_N"/>
    <property type="match status" value="1"/>
</dbReference>
<dbReference type="SUPFAM" id="SSF52518">
    <property type="entry name" value="Thiamin diphosphate-binding fold (THDP-binding)"/>
    <property type="match status" value="1"/>
</dbReference>
<dbReference type="Proteomes" id="UP000051861">
    <property type="component" value="Unassembled WGS sequence"/>
</dbReference>
<dbReference type="InterPro" id="IPR052368">
    <property type="entry name" value="2-oxoacid_oxidoreductase"/>
</dbReference>
<dbReference type="Gene3D" id="3.40.50.970">
    <property type="match status" value="1"/>
</dbReference>
<dbReference type="Gene3D" id="3.40.50.920">
    <property type="match status" value="1"/>
</dbReference>
<evidence type="ECO:0000259" key="2">
    <source>
        <dbReference type="Pfam" id="PF01855"/>
    </source>
</evidence>
<evidence type="ECO:0000313" key="4">
    <source>
        <dbReference type="EMBL" id="KPJ64937.1"/>
    </source>
</evidence>
<reference evidence="4 5" key="1">
    <citation type="journal article" date="2015" name="Microbiome">
        <title>Genomic resolution of linkages in carbon, nitrogen, and sulfur cycling among widespread estuary sediment bacteria.</title>
        <authorList>
            <person name="Baker B.J."/>
            <person name="Lazar C.S."/>
            <person name="Teske A.P."/>
            <person name="Dick G.J."/>
        </authorList>
    </citation>
    <scope>NUCLEOTIDE SEQUENCE [LARGE SCALE GENOMIC DNA]</scope>
    <source>
        <strain evidence="4">DG_54_3</strain>
    </source>
</reference>
<protein>
    <submittedName>
        <fullName evidence="4">2-oxoglutarate ferredoxin oxidoreductase subunit alpha</fullName>
        <ecNumber evidence="4">1.2.7.3</ecNumber>
    </submittedName>
</protein>
<name>A0A0S7XS88_UNCSA</name>
<dbReference type="PANTHER" id="PTHR43088">
    <property type="entry name" value="SUBUNIT OF PYRUVATE:FLAVODOXIN OXIDOREDUCTASE-RELATED"/>
    <property type="match status" value="1"/>
</dbReference>
<accession>A0A0S7XS88</accession>
<evidence type="ECO:0000259" key="3">
    <source>
        <dbReference type="Pfam" id="PF17147"/>
    </source>
</evidence>